<sequence>MQLYKIHFLIFFFCFHVTAADNLDKFAREQQRNDSNLLRENKIEKKDVFSEKRELIIDNIQIPKDKVCYRITKITLNNDFINDLNIKGIKNKFTGECLGVNGIRSFVNIIQDYFINAGFVTTRVDIPNQDLTTGALAITVTPGRIERILIESGDVNAHILPFKQGDILNLRGIEQGLENLQRTPAVDVKINVAPGSRSGYSDIIINTHRMKSWSAKANYSNWGDKNTGQNISSGVFYLFNLAGISDVGYLSGASSITGGYKNITAWYSFPYGFWDYEFTYSASVSDQNIPIADWNYDYIGRNKYYSFKTSHLLFRDMSKKISASLEVFKRKADYKFGGIKLAMQKRDMSNIKLAFNYIQGFDGASLDSTISWQRFVKWLDGKETPDMLSGDVDRASHIYNLNMNYLKALKLSSLPAWYEMSIGAQYSPAALTIQDQFNIGNRWNVRGFENSSGVDAINGFYIQNTLNFTTAFNGLTTFFGVDYGQVGGSQSTRQIYGGDKLMGATGGVKGNVQSLGYELSLSLPLLSPSKMIVDDFTAKFNISYQL</sequence>
<dbReference type="Pfam" id="PF17287">
    <property type="entry name" value="POTRA_3"/>
    <property type="match status" value="1"/>
</dbReference>
<keyword evidence="2" id="KW-0812">Transmembrane</keyword>
<dbReference type="InterPro" id="IPR035251">
    <property type="entry name" value="ShlB_POTRA"/>
</dbReference>
<feature type="domain" description="Polypeptide-transport-associated ShlB-type" evidence="6">
    <location>
        <begin position="79"/>
        <end position="143"/>
    </location>
</feature>
<organism evidence="8 9">
    <name type="scientific">Enterobacter cloacae S611</name>
    <dbReference type="NCBI Taxonomy" id="1399146"/>
    <lineage>
        <taxon>Bacteria</taxon>
        <taxon>Pseudomonadati</taxon>
        <taxon>Pseudomonadota</taxon>
        <taxon>Gammaproteobacteria</taxon>
        <taxon>Enterobacterales</taxon>
        <taxon>Enterobacteriaceae</taxon>
        <taxon>Enterobacter</taxon>
        <taxon>Enterobacter cloacae complex</taxon>
    </lineage>
</organism>
<reference evidence="8 9" key="1">
    <citation type="journal article" date="2014" name="Genome Announc.">
        <title>Draft Genome Sequence of Enterobacter cloacae Strain S611.</title>
        <authorList>
            <person name="Wang D."/>
            <person name="Han C.S."/>
            <person name="Dichosa A.E."/>
            <person name="Gleasner C.D."/>
            <person name="Johnson S.L."/>
            <person name="Daligault H.E."/>
            <person name="Davenport K.W."/>
            <person name="Li P.E."/>
            <person name="Pierson E.A."/>
            <person name="Pierson L.S.III."/>
        </authorList>
    </citation>
    <scope>NUCLEOTIDE SEQUENCE [LARGE SCALE GENOMIC DNA]</scope>
    <source>
        <strain evidence="8 9">S611</strain>
    </source>
</reference>
<dbReference type="PIRSF" id="PIRSF029745">
    <property type="entry name" value="FhaC"/>
    <property type="match status" value="1"/>
</dbReference>
<keyword evidence="3" id="KW-0998">Cell outer membrane</keyword>
<comment type="caution">
    <text evidence="8">The sequence shown here is derived from an EMBL/GenBank/DDBJ whole genome shotgun (WGS) entry which is preliminary data.</text>
</comment>
<feature type="domain" description="Haemolysin activator HlyB C-terminal" evidence="5">
    <location>
        <begin position="199"/>
        <end position="510"/>
    </location>
</feature>
<evidence type="ECO:0000256" key="4">
    <source>
        <dbReference type="SAM" id="SignalP"/>
    </source>
</evidence>
<dbReference type="Gene3D" id="3.10.20.310">
    <property type="entry name" value="membrane protein fhac"/>
    <property type="match status" value="1"/>
</dbReference>
<evidence type="ECO:0000313" key="9">
    <source>
        <dbReference type="Proteomes" id="UP000017834"/>
    </source>
</evidence>
<feature type="domain" description="ShlB POTRA" evidence="7">
    <location>
        <begin position="159"/>
        <end position="194"/>
    </location>
</feature>
<dbReference type="InterPro" id="IPR051544">
    <property type="entry name" value="TPS_OM_transporter"/>
</dbReference>
<keyword evidence="1" id="KW-1134">Transmembrane beta strand</keyword>
<proteinExistence type="predicted"/>
<dbReference type="Proteomes" id="UP000017834">
    <property type="component" value="Unassembled WGS sequence"/>
</dbReference>
<evidence type="ECO:0000259" key="7">
    <source>
        <dbReference type="Pfam" id="PF17287"/>
    </source>
</evidence>
<dbReference type="Pfam" id="PF08479">
    <property type="entry name" value="POTRA_2"/>
    <property type="match status" value="1"/>
</dbReference>
<name>A0ABP2ZJP7_ENTCL</name>
<evidence type="ECO:0000256" key="1">
    <source>
        <dbReference type="ARBA" id="ARBA00022452"/>
    </source>
</evidence>
<accession>A0ABP2ZJP7</accession>
<keyword evidence="4" id="KW-0732">Signal</keyword>
<gene>
    <name evidence="8" type="ORF">EDP2_186</name>
</gene>
<dbReference type="Pfam" id="PF03865">
    <property type="entry name" value="ShlB"/>
    <property type="match status" value="1"/>
</dbReference>
<feature type="chain" id="PRO_5047123475" evidence="4">
    <location>
        <begin position="20"/>
        <end position="546"/>
    </location>
</feature>
<evidence type="ECO:0000259" key="6">
    <source>
        <dbReference type="Pfam" id="PF08479"/>
    </source>
</evidence>
<evidence type="ECO:0000256" key="2">
    <source>
        <dbReference type="ARBA" id="ARBA00022692"/>
    </source>
</evidence>
<evidence type="ECO:0000256" key="3">
    <source>
        <dbReference type="ARBA" id="ARBA00023237"/>
    </source>
</evidence>
<dbReference type="PANTHER" id="PTHR34597:SF3">
    <property type="entry name" value="OUTER MEMBRANE TRANSPORTER CDIB"/>
    <property type="match status" value="1"/>
</dbReference>
<dbReference type="Gene3D" id="2.40.160.50">
    <property type="entry name" value="membrane protein fhac: a member of the omp85/tpsb transporter family"/>
    <property type="match status" value="1"/>
</dbReference>
<dbReference type="EMBL" id="AXOM01000051">
    <property type="protein sequence ID" value="ESS56483.1"/>
    <property type="molecule type" value="Genomic_DNA"/>
</dbReference>
<dbReference type="PANTHER" id="PTHR34597">
    <property type="entry name" value="SLR1661 PROTEIN"/>
    <property type="match status" value="1"/>
</dbReference>
<feature type="signal peptide" evidence="4">
    <location>
        <begin position="1"/>
        <end position="19"/>
    </location>
</feature>
<keyword evidence="9" id="KW-1185">Reference proteome</keyword>
<dbReference type="InterPro" id="IPR013686">
    <property type="entry name" value="Polypept-transport_assoc_ShlB"/>
</dbReference>
<dbReference type="InterPro" id="IPR005565">
    <property type="entry name" value="Hemolysn_activator_HlyB_C"/>
</dbReference>
<keyword evidence="1" id="KW-0472">Membrane</keyword>
<evidence type="ECO:0000313" key="8">
    <source>
        <dbReference type="EMBL" id="ESS56483.1"/>
    </source>
</evidence>
<dbReference type="InterPro" id="IPR027282">
    <property type="entry name" value="TPS"/>
</dbReference>
<evidence type="ECO:0000259" key="5">
    <source>
        <dbReference type="Pfam" id="PF03865"/>
    </source>
</evidence>
<protein>
    <submittedName>
        <fullName evidence="8">Hemolysin secretion/activation ShlB/FhaC/HecB family protein</fullName>
    </submittedName>
</protein>